<dbReference type="GO" id="GO:0006412">
    <property type="term" value="P:translation"/>
    <property type="evidence" value="ECO:0007669"/>
    <property type="project" value="UniProtKB-UniRule"/>
</dbReference>
<dbReference type="GO" id="GO:0050566">
    <property type="term" value="F:asparaginyl-tRNA synthase (glutamine-hydrolyzing) activity"/>
    <property type="evidence" value="ECO:0007669"/>
    <property type="project" value="RHEA"/>
</dbReference>
<dbReference type="Gene3D" id="1.10.20.60">
    <property type="entry name" value="Glu-tRNAGln amidotransferase C subunit, N-terminal domain"/>
    <property type="match status" value="1"/>
</dbReference>
<accession>A0A395LY81</accession>
<dbReference type="Proteomes" id="UP000266389">
    <property type="component" value="Unassembled WGS sequence"/>
</dbReference>
<dbReference type="Pfam" id="PF02686">
    <property type="entry name" value="GatC"/>
    <property type="match status" value="1"/>
</dbReference>
<sequence length="98" mass="11025">MAVSKQDVEYIAALAKLSFSEAEKEKLTAELNTILTYVEKLNELDTSNVEPLQNINERVNVLRDDTPTEPLSNEAALQNAPDFQDRFFKVPKVISQGE</sequence>
<dbReference type="InterPro" id="IPR036113">
    <property type="entry name" value="Asp/Glu-ADT_sf_sub_c"/>
</dbReference>
<dbReference type="PANTHER" id="PTHR15004">
    <property type="entry name" value="GLUTAMYL-TRNA(GLN) AMIDOTRANSFERASE SUBUNIT C, MITOCHONDRIAL"/>
    <property type="match status" value="1"/>
</dbReference>
<dbReference type="GO" id="GO:0070681">
    <property type="term" value="P:glutaminyl-tRNAGln biosynthesis via transamidation"/>
    <property type="evidence" value="ECO:0007669"/>
    <property type="project" value="TreeGrafter"/>
</dbReference>
<protein>
    <recommendedName>
        <fullName evidence="1">Aspartyl/glutamyl-tRNA(Asn/Gln) amidotransferase subunit C</fullName>
        <shortName evidence="1">Asp/Glu-ADT subunit C</shortName>
        <ecNumber evidence="1">6.3.5.-</ecNumber>
    </recommendedName>
</protein>
<dbReference type="InterPro" id="IPR003837">
    <property type="entry name" value="GatC"/>
</dbReference>
<evidence type="ECO:0000313" key="2">
    <source>
        <dbReference type="EMBL" id="RFM23497.1"/>
    </source>
</evidence>
<gene>
    <name evidence="1 2" type="primary">gatC</name>
    <name evidence="2" type="ORF">D0433_11165</name>
</gene>
<evidence type="ECO:0000256" key="1">
    <source>
        <dbReference type="HAMAP-Rule" id="MF_00122"/>
    </source>
</evidence>
<dbReference type="PANTHER" id="PTHR15004:SF0">
    <property type="entry name" value="GLUTAMYL-TRNA(GLN) AMIDOTRANSFERASE SUBUNIT C, MITOCHONDRIAL"/>
    <property type="match status" value="1"/>
</dbReference>
<comment type="function">
    <text evidence="1">Allows the formation of correctly charged Asn-tRNA(Asn) or Gln-tRNA(Gln) through the transamidation of misacylated Asp-tRNA(Asn) or Glu-tRNA(Gln) in organisms which lack either or both of asparaginyl-tRNA or glutaminyl-tRNA synthetases. The reaction takes place in the presence of glutamine and ATP through an activated phospho-Asp-tRNA(Asn) or phospho-Glu-tRNA(Gln).</text>
</comment>
<keyword evidence="1" id="KW-0547">Nucleotide-binding</keyword>
<dbReference type="AlphaFoldDB" id="A0A395LY81"/>
<comment type="caution">
    <text evidence="2">The sequence shown here is derived from an EMBL/GenBank/DDBJ whole genome shotgun (WGS) entry which is preliminary data.</text>
</comment>
<name>A0A395LY81_9BACT</name>
<comment type="subunit">
    <text evidence="1">Heterotrimer of A, B and C subunits.</text>
</comment>
<comment type="similarity">
    <text evidence="1">Belongs to the GatC family.</text>
</comment>
<keyword evidence="1" id="KW-0067">ATP-binding</keyword>
<reference evidence="2 3" key="1">
    <citation type="journal article" date="2011" name="ISME J.">
        <title>Community ecology of hot spring cyanobacterial mats: predominant populations and their functional potential.</title>
        <authorList>
            <person name="Klatt C.G."/>
            <person name="Wood J.M."/>
            <person name="Rusch D.B."/>
            <person name="Bateson M.M."/>
            <person name="Hamamura N."/>
            <person name="Heidelberg J.F."/>
            <person name="Grossman A.R."/>
            <person name="Bhaya D."/>
            <person name="Cohan F.M."/>
            <person name="Kuhl M."/>
            <person name="Bryant D.A."/>
            <person name="Ward D.M."/>
        </authorList>
    </citation>
    <scope>NUCLEOTIDE SEQUENCE [LARGE SCALE GENOMIC DNA]</scope>
    <source>
        <strain evidence="2">OS</strain>
    </source>
</reference>
<comment type="catalytic activity">
    <reaction evidence="1">
        <text>L-glutamyl-tRNA(Gln) + L-glutamine + ATP + H2O = L-glutaminyl-tRNA(Gln) + L-glutamate + ADP + phosphate + H(+)</text>
        <dbReference type="Rhea" id="RHEA:17521"/>
        <dbReference type="Rhea" id="RHEA-COMP:9681"/>
        <dbReference type="Rhea" id="RHEA-COMP:9684"/>
        <dbReference type="ChEBI" id="CHEBI:15377"/>
        <dbReference type="ChEBI" id="CHEBI:15378"/>
        <dbReference type="ChEBI" id="CHEBI:29985"/>
        <dbReference type="ChEBI" id="CHEBI:30616"/>
        <dbReference type="ChEBI" id="CHEBI:43474"/>
        <dbReference type="ChEBI" id="CHEBI:58359"/>
        <dbReference type="ChEBI" id="CHEBI:78520"/>
        <dbReference type="ChEBI" id="CHEBI:78521"/>
        <dbReference type="ChEBI" id="CHEBI:456216"/>
    </reaction>
</comment>
<dbReference type="EC" id="6.3.5.-" evidence="1"/>
<dbReference type="GO" id="GO:0005524">
    <property type="term" value="F:ATP binding"/>
    <property type="evidence" value="ECO:0007669"/>
    <property type="project" value="UniProtKB-KW"/>
</dbReference>
<comment type="catalytic activity">
    <reaction evidence="1">
        <text>L-aspartyl-tRNA(Asn) + L-glutamine + ATP + H2O = L-asparaginyl-tRNA(Asn) + L-glutamate + ADP + phosphate + 2 H(+)</text>
        <dbReference type="Rhea" id="RHEA:14513"/>
        <dbReference type="Rhea" id="RHEA-COMP:9674"/>
        <dbReference type="Rhea" id="RHEA-COMP:9677"/>
        <dbReference type="ChEBI" id="CHEBI:15377"/>
        <dbReference type="ChEBI" id="CHEBI:15378"/>
        <dbReference type="ChEBI" id="CHEBI:29985"/>
        <dbReference type="ChEBI" id="CHEBI:30616"/>
        <dbReference type="ChEBI" id="CHEBI:43474"/>
        <dbReference type="ChEBI" id="CHEBI:58359"/>
        <dbReference type="ChEBI" id="CHEBI:78515"/>
        <dbReference type="ChEBI" id="CHEBI:78516"/>
        <dbReference type="ChEBI" id="CHEBI:456216"/>
    </reaction>
</comment>
<dbReference type="GO" id="GO:0006450">
    <property type="term" value="P:regulation of translational fidelity"/>
    <property type="evidence" value="ECO:0007669"/>
    <property type="project" value="InterPro"/>
</dbReference>
<dbReference type="NCBIfam" id="TIGR00135">
    <property type="entry name" value="gatC"/>
    <property type="match status" value="1"/>
</dbReference>
<evidence type="ECO:0000313" key="3">
    <source>
        <dbReference type="Proteomes" id="UP000266389"/>
    </source>
</evidence>
<dbReference type="HAMAP" id="MF_00122">
    <property type="entry name" value="GatC"/>
    <property type="match status" value="1"/>
</dbReference>
<dbReference type="GO" id="GO:0016740">
    <property type="term" value="F:transferase activity"/>
    <property type="evidence" value="ECO:0007669"/>
    <property type="project" value="UniProtKB-KW"/>
</dbReference>
<dbReference type="SUPFAM" id="SSF141000">
    <property type="entry name" value="Glu-tRNAGln amidotransferase C subunit"/>
    <property type="match status" value="1"/>
</dbReference>
<dbReference type="GO" id="GO:0050567">
    <property type="term" value="F:glutaminyl-tRNA synthase (glutamine-hydrolyzing) activity"/>
    <property type="evidence" value="ECO:0007669"/>
    <property type="project" value="UniProtKB-UniRule"/>
</dbReference>
<keyword evidence="2" id="KW-0808">Transferase</keyword>
<proteinExistence type="inferred from homology"/>
<keyword evidence="1" id="KW-0648">Protein biosynthesis</keyword>
<keyword evidence="1" id="KW-0436">Ligase</keyword>
<organism evidence="2 3">
    <name type="scientific">Candidatus Thermochlorobacter aerophilus</name>
    <dbReference type="NCBI Taxonomy" id="1868324"/>
    <lineage>
        <taxon>Bacteria</taxon>
        <taxon>Pseudomonadati</taxon>
        <taxon>Chlorobiota</taxon>
        <taxon>Chlorobiia</taxon>
        <taxon>Chlorobiales</taxon>
        <taxon>Candidatus Thermochlorobacteriaceae</taxon>
        <taxon>Candidatus Thermochlorobacter</taxon>
    </lineage>
</organism>
<dbReference type="EMBL" id="PHFL01000065">
    <property type="protein sequence ID" value="RFM23497.1"/>
    <property type="molecule type" value="Genomic_DNA"/>
</dbReference>